<dbReference type="GO" id="GO:0005524">
    <property type="term" value="F:ATP binding"/>
    <property type="evidence" value="ECO:0007669"/>
    <property type="project" value="UniProtKB-KW"/>
</dbReference>
<evidence type="ECO:0000313" key="13">
    <source>
        <dbReference type="Proteomes" id="UP000663823"/>
    </source>
</evidence>
<dbReference type="EMBL" id="CAJOAX010000852">
    <property type="protein sequence ID" value="CAF3659064.1"/>
    <property type="molecule type" value="Genomic_DNA"/>
</dbReference>
<dbReference type="InterPro" id="IPR002110">
    <property type="entry name" value="Ankyrin_rpt"/>
</dbReference>
<name>A0A818RZH7_9BILA</name>
<feature type="domain" description="Helicase C-terminal" evidence="11">
    <location>
        <begin position="1181"/>
        <end position="1351"/>
    </location>
</feature>
<dbReference type="SUPFAM" id="SSF52540">
    <property type="entry name" value="P-loop containing nucleoside triphosphate hydrolases"/>
    <property type="match status" value="1"/>
</dbReference>
<feature type="compositionally biased region" description="Acidic residues" evidence="8">
    <location>
        <begin position="551"/>
        <end position="564"/>
    </location>
</feature>
<evidence type="ECO:0000256" key="2">
    <source>
        <dbReference type="ARBA" id="ARBA00022801"/>
    </source>
</evidence>
<dbReference type="Gene3D" id="1.25.40.20">
    <property type="entry name" value="Ankyrin repeat-containing domain"/>
    <property type="match status" value="1"/>
</dbReference>
<evidence type="ECO:0000256" key="1">
    <source>
        <dbReference type="ARBA" id="ARBA00022741"/>
    </source>
</evidence>
<feature type="domain" description="PARP catalytic" evidence="9">
    <location>
        <begin position="2022"/>
        <end position="2211"/>
    </location>
</feature>
<evidence type="ECO:0000259" key="11">
    <source>
        <dbReference type="PROSITE" id="PS51194"/>
    </source>
</evidence>
<protein>
    <recommendedName>
        <fullName evidence="7">Poly [ADP-ribose] polymerase</fullName>
        <shortName evidence="7">PARP</shortName>
        <ecNumber evidence="7">2.4.2.-</ecNumber>
    </recommendedName>
</protein>
<feature type="region of interest" description="Disordered" evidence="8">
    <location>
        <begin position="659"/>
        <end position="678"/>
    </location>
</feature>
<dbReference type="GO" id="GO:0003950">
    <property type="term" value="F:NAD+ poly-ADP-ribosyltransferase activity"/>
    <property type="evidence" value="ECO:0007669"/>
    <property type="project" value="UniProtKB-UniRule"/>
</dbReference>
<gene>
    <name evidence="12" type="ORF">OTI717_LOCUS9815</name>
</gene>
<keyword evidence="1" id="KW-0547">Nucleotide-binding</keyword>
<feature type="region of interest" description="Disordered" evidence="8">
    <location>
        <begin position="529"/>
        <end position="573"/>
    </location>
</feature>
<keyword evidence="4" id="KW-0067">ATP-binding</keyword>
<evidence type="ECO:0000256" key="7">
    <source>
        <dbReference type="RuleBase" id="RU362114"/>
    </source>
</evidence>
<dbReference type="SMART" id="SM00248">
    <property type="entry name" value="ANK"/>
    <property type="match status" value="2"/>
</dbReference>
<keyword evidence="2" id="KW-0378">Hydrolase</keyword>
<keyword evidence="6" id="KW-0040">ANK repeat</keyword>
<evidence type="ECO:0000259" key="9">
    <source>
        <dbReference type="PROSITE" id="PS51059"/>
    </source>
</evidence>
<dbReference type="InterPro" id="IPR001650">
    <property type="entry name" value="Helicase_C-like"/>
</dbReference>
<dbReference type="SMART" id="SM00490">
    <property type="entry name" value="HELICc"/>
    <property type="match status" value="1"/>
</dbReference>
<feature type="compositionally biased region" description="Acidic residues" evidence="8">
    <location>
        <begin position="529"/>
        <end position="542"/>
    </location>
</feature>
<reference evidence="12" key="1">
    <citation type="submission" date="2021-02" db="EMBL/GenBank/DDBJ databases">
        <authorList>
            <person name="Nowell W R."/>
        </authorList>
    </citation>
    <scope>NUCLEOTIDE SEQUENCE</scope>
</reference>
<dbReference type="InterPro" id="IPR014001">
    <property type="entry name" value="Helicase_ATP-bd"/>
</dbReference>
<dbReference type="Pfam" id="PF00271">
    <property type="entry name" value="Helicase_C"/>
    <property type="match status" value="1"/>
</dbReference>
<keyword evidence="7" id="KW-0520">NAD</keyword>
<dbReference type="SMART" id="SM00487">
    <property type="entry name" value="DEXDc"/>
    <property type="match status" value="1"/>
</dbReference>
<dbReference type="InterPro" id="IPR007502">
    <property type="entry name" value="Helicase-assoc_dom"/>
</dbReference>
<dbReference type="GO" id="GO:0003723">
    <property type="term" value="F:RNA binding"/>
    <property type="evidence" value="ECO:0007669"/>
    <property type="project" value="TreeGrafter"/>
</dbReference>
<dbReference type="InterPro" id="IPR036770">
    <property type="entry name" value="Ankyrin_rpt-contain_sf"/>
</dbReference>
<keyword evidence="3" id="KW-0347">Helicase</keyword>
<evidence type="ECO:0000259" key="10">
    <source>
        <dbReference type="PROSITE" id="PS51192"/>
    </source>
</evidence>
<evidence type="ECO:0000313" key="12">
    <source>
        <dbReference type="EMBL" id="CAF3659064.1"/>
    </source>
</evidence>
<comment type="caution">
    <text evidence="12">The sequence shown here is derived from an EMBL/GenBank/DDBJ whole genome shotgun (WGS) entry which is preliminary data.</text>
</comment>
<evidence type="ECO:0000256" key="4">
    <source>
        <dbReference type="ARBA" id="ARBA00022840"/>
    </source>
</evidence>
<keyword evidence="7" id="KW-0808">Transferase</keyword>
<dbReference type="EC" id="2.4.2.-" evidence="7"/>
<dbReference type="CDD" id="cd17917">
    <property type="entry name" value="DEXHc_RHA-like"/>
    <property type="match status" value="1"/>
</dbReference>
<dbReference type="PROSITE" id="PS51194">
    <property type="entry name" value="HELICASE_CTER"/>
    <property type="match status" value="1"/>
</dbReference>
<dbReference type="PROSITE" id="PS50297">
    <property type="entry name" value="ANK_REP_REGION"/>
    <property type="match status" value="1"/>
</dbReference>
<keyword evidence="7" id="KW-0328">Glycosyltransferase</keyword>
<feature type="repeat" description="ANK" evidence="6">
    <location>
        <begin position="214"/>
        <end position="246"/>
    </location>
</feature>
<dbReference type="InterPro" id="IPR027417">
    <property type="entry name" value="P-loop_NTPase"/>
</dbReference>
<dbReference type="GO" id="GO:0016787">
    <property type="term" value="F:hydrolase activity"/>
    <property type="evidence" value="ECO:0007669"/>
    <property type="project" value="UniProtKB-KW"/>
</dbReference>
<accession>A0A818RZH7</accession>
<dbReference type="Gene3D" id="3.90.228.10">
    <property type="match status" value="1"/>
</dbReference>
<dbReference type="PANTHER" id="PTHR18934:SF91">
    <property type="entry name" value="PRE-MRNA-SPLICING FACTOR ATP-DEPENDENT RNA HELICASE PRP16"/>
    <property type="match status" value="1"/>
</dbReference>
<dbReference type="GO" id="GO:0004386">
    <property type="term" value="F:helicase activity"/>
    <property type="evidence" value="ECO:0007669"/>
    <property type="project" value="UniProtKB-KW"/>
</dbReference>
<dbReference type="PROSITE" id="PS50088">
    <property type="entry name" value="ANK_REPEAT"/>
    <property type="match status" value="1"/>
</dbReference>
<dbReference type="SUPFAM" id="SSF56399">
    <property type="entry name" value="ADP-ribosylation"/>
    <property type="match status" value="1"/>
</dbReference>
<dbReference type="PROSITE" id="PS51059">
    <property type="entry name" value="PARP_CATALYTIC"/>
    <property type="match status" value="1"/>
</dbReference>
<dbReference type="Pfam" id="PF12796">
    <property type="entry name" value="Ank_2"/>
    <property type="match status" value="1"/>
</dbReference>
<comment type="similarity">
    <text evidence="5">Belongs to the DEAD box helicase family. DEAH subfamily. PRP16 sub-subfamily.</text>
</comment>
<proteinExistence type="inferred from homology"/>
<evidence type="ECO:0000256" key="8">
    <source>
        <dbReference type="SAM" id="MobiDB-lite"/>
    </source>
</evidence>
<dbReference type="Pfam" id="PF00644">
    <property type="entry name" value="PARP"/>
    <property type="match status" value="1"/>
</dbReference>
<dbReference type="Proteomes" id="UP000663823">
    <property type="component" value="Unassembled WGS sequence"/>
</dbReference>
<evidence type="ECO:0000256" key="5">
    <source>
        <dbReference type="ARBA" id="ARBA00038040"/>
    </source>
</evidence>
<dbReference type="Gene3D" id="3.40.50.300">
    <property type="entry name" value="P-loop containing nucleotide triphosphate hydrolases"/>
    <property type="match status" value="2"/>
</dbReference>
<dbReference type="InterPro" id="IPR012317">
    <property type="entry name" value="Poly(ADP-ribose)pol_cat_dom"/>
</dbReference>
<dbReference type="PROSITE" id="PS51192">
    <property type="entry name" value="HELICASE_ATP_BIND_1"/>
    <property type="match status" value="1"/>
</dbReference>
<evidence type="ECO:0000256" key="6">
    <source>
        <dbReference type="PROSITE-ProRule" id="PRU00023"/>
    </source>
</evidence>
<organism evidence="12 13">
    <name type="scientific">Rotaria sordida</name>
    <dbReference type="NCBI Taxonomy" id="392033"/>
    <lineage>
        <taxon>Eukaryota</taxon>
        <taxon>Metazoa</taxon>
        <taxon>Spiralia</taxon>
        <taxon>Gnathifera</taxon>
        <taxon>Rotifera</taxon>
        <taxon>Eurotatoria</taxon>
        <taxon>Bdelloidea</taxon>
        <taxon>Philodinida</taxon>
        <taxon>Philodinidae</taxon>
        <taxon>Rotaria</taxon>
    </lineage>
</organism>
<dbReference type="SMART" id="SM00847">
    <property type="entry name" value="HA2"/>
    <property type="match status" value="1"/>
</dbReference>
<sequence>MGDKSDEKYLKQCFKDIISTVNKSIDQLQPKQSQSQSDIFHKNSVLSTGVYTFTLNKFEEEKLDILKEEIQCYINQYRTRLSHICKRYLYEFLNQFHYDEDEQKFSSSFTMDSLHPFECSLRGASASIDAFTAAWDGNLQIVKDFIQNYPTLKDKPGLHGTTLLYSAARNNHMSLVKYLIENAHCAVNAQNLQELEKALFTTKKGGHYSANPSAASTALHGACFNGNLDVVKYLIENGADYFIQNQARETPIKNGLGNENIRRFFEDFLILGYSQISKTPPEEPLDEKLNTGIFDCIWEYKVLSDKEWNSFSINESNELNQSLLIKPDQEIKQDIYLKGNSLVYNISLIQFLRSTKTKDEKNQLSWIRCRGSSLWNFNCNCLWQIMIIEHPNLHSNNEPSLKTFDIPLINNSRFKLQFNSWYNCTTQLSSEFDKAINYRRKKIIIDIDFINNDKFIFNLHSFTFTNQQKTIIGYIRWIPKFPSKIGYRSNKINNIDNVQKLSNIHVESLNKRRHKQISRRNYKKSLFDDDSDFEYDENEDDNQPSTRLNADEDDDDDDDDDDEDNDRKENAKNRERGRWSLYDLQKGDDTDTESVMSDDTASLDLNDYLNEHSDQIKKASIFDESTSSIHRQELESIKVELEKKKHDNENLQAQLTAAQEEMQRQKTNTTQKSTKQKEELDKLSKKIEELNIERQKNEIERSNQLKMEKAIKPIDYKNIQIEIVQDFLTPKFYQILNYLKQIKTQFINYQTDKIPKMQFEETINGYTVTILGFQEHHDTFKSIVTCIRELLRLKQGAIDFHQRKLNQRTNSIKKTIYKVKQKTSLWKQYSKNFIQLLDEKSNQFLKKFYDYIQQISKSLIEQCILNDLNTIRNEIRKQTNQFIQDNFLIKEIEIFKQQAFEEFIKQNIILQRNYHEKKPSNKSISVLEKLIDKTRNLLKTNSSFIGHELKHFNLIPDLLQQVIVYYSCFNIQLPLFESAVELLDKIEKNTVTTIATSTGSGKSSLLPALLAAEGYDKIIVTQPRRLPCTLICNRVNATMTPVTDQFSPQIAGWAVSGAESNQNAKILYLTDGLLKERLLYDENFITRDTQLNKSIIFFLDEVHERSVNIDHCLALLARILKLKPDLQSKMKLIISSATLDASVPKLFHQITNLKCSEFEMTQMGTLYPVTKCARPNANILNIVQELYQERRRYDQILCFVSSVKEVNEYCTLIKKITNGAITAYPLIQSQQASVQQDYIDNGSVFFSTTVAETSLTFPQLKYVIDTGMINVPVYDPKSKRTILKIDRAAESTIKQRLGRLGRTQPGIYYSLYDFNVEDKKYPTPQICQSDLMNIEFSLRKSPIKQGLNYMKEFLPDKPAQYIIDHTIEELRKLDILEKGTSEALTNNGKALGKLPDFGSLAMSKCVLAALKEFNCGADLIALSSILSVLNTTTLLKSIPKNYKSPDGDFMTLLNVMEEILVVKQSVPTKEFSLDRICQAKGLSDIKHILRQALRRYNSLEKSFNLSVDYRAKAQIKSHNWELIARSLLSGYYDNIFVSAKELFERTHLYIQYNGSTEDNIAELDSQSVLGRSTNKIPPALVLARDIRYSTSIRSKAILSFVGTIKPEWIEHSTKRQLKINSEEEVRLNSNNIFTNALSKFSNKITMLLTKTDVNLSGQAGIVFNSESHLLQEMVEQFQFNLDNKNPPNTAQYTNLARNLESIMKMPHIFNPMKWRWENQKQITITVNCNTSTNICEVTVNGRNSEYKNVKNEFGSFLSWLQECAVIRHPNSGVSPRVFRPQVRSKYLDIEERISHITDEKRTTIDLYNGVKGINATRETRMEVVAWIAVCKFFCRLEGGFVRDWIVGQYTSRPANPPTASPKDWISYMKSIPYINKEVVPADLDCHLPTHKYFDIEKFHDELYKHDITCKIFRQDWRYVLLIDENAKTGPFTMDLIEPHVALTHDRIDFDVNNLSLEKDYTHELGMRVDIQQRPYLIELETIVENIKNKRFQVLRPIDKHLIERVNKMAEIRKWTQIGQPFLVVPNPNPKYSAVLVPLPSSTTLYKDLEQKMKIIGTSVKILSIEQVKNPLLEDTYESMKKIIAKQCTGFNPNERELFHGTKGPGIDGIRDDGFDDRYFSPTGNWGHGAYFADDPKKSNGYTNPDPTDGTRVMYYSKVLLGNESKQTTVNQKLVAAPVKFHSVVGTLNGFTEYIVYRYGQALPYMKILYTS</sequence>
<dbReference type="SUPFAM" id="SSF48403">
    <property type="entry name" value="Ankyrin repeat"/>
    <property type="match status" value="1"/>
</dbReference>
<feature type="domain" description="Helicase ATP-binding" evidence="10">
    <location>
        <begin position="983"/>
        <end position="1157"/>
    </location>
</feature>
<evidence type="ECO:0000256" key="3">
    <source>
        <dbReference type="ARBA" id="ARBA00022806"/>
    </source>
</evidence>
<dbReference type="PANTHER" id="PTHR18934">
    <property type="entry name" value="ATP-DEPENDENT RNA HELICASE"/>
    <property type="match status" value="1"/>
</dbReference>